<evidence type="ECO:0000313" key="1">
    <source>
        <dbReference type="EMBL" id="CAF3933303.1"/>
    </source>
</evidence>
<proteinExistence type="predicted"/>
<protein>
    <submittedName>
        <fullName evidence="1">Uncharacterized protein</fullName>
    </submittedName>
</protein>
<reference evidence="1" key="1">
    <citation type="submission" date="2021-02" db="EMBL/GenBank/DDBJ databases">
        <authorList>
            <person name="Nowell W R."/>
        </authorList>
    </citation>
    <scope>NUCLEOTIDE SEQUENCE</scope>
</reference>
<evidence type="ECO:0000313" key="2">
    <source>
        <dbReference type="Proteomes" id="UP000663874"/>
    </source>
</evidence>
<gene>
    <name evidence="1" type="ORF">FNK824_LOCUS22260</name>
</gene>
<dbReference type="Proteomes" id="UP000663874">
    <property type="component" value="Unassembled WGS sequence"/>
</dbReference>
<accession>A0A819JR74</accession>
<name>A0A819JR74_9BILA</name>
<comment type="caution">
    <text evidence="1">The sequence shown here is derived from an EMBL/GenBank/DDBJ whole genome shotgun (WGS) entry which is preliminary data.</text>
</comment>
<sequence length="46" mass="5305">MLEKLYVSATSVPIKIVFPQSNLLMRFHRSNFTKANLFGHLQSALR</sequence>
<organism evidence="1 2">
    <name type="scientific">Rotaria sordida</name>
    <dbReference type="NCBI Taxonomy" id="392033"/>
    <lineage>
        <taxon>Eukaryota</taxon>
        <taxon>Metazoa</taxon>
        <taxon>Spiralia</taxon>
        <taxon>Gnathifera</taxon>
        <taxon>Rotifera</taxon>
        <taxon>Eurotatoria</taxon>
        <taxon>Bdelloidea</taxon>
        <taxon>Philodinida</taxon>
        <taxon>Philodinidae</taxon>
        <taxon>Rotaria</taxon>
    </lineage>
</organism>
<dbReference type="EMBL" id="CAJOBE010004474">
    <property type="protein sequence ID" value="CAF3933303.1"/>
    <property type="molecule type" value="Genomic_DNA"/>
</dbReference>
<dbReference type="AlphaFoldDB" id="A0A819JR74"/>
<feature type="non-terminal residue" evidence="1">
    <location>
        <position position="46"/>
    </location>
</feature>